<dbReference type="GeneID" id="141454274"/>
<dbReference type="OMA" id="CNCITND"/>
<evidence type="ECO:0000313" key="2">
    <source>
        <dbReference type="Proteomes" id="UP000015103"/>
    </source>
</evidence>
<name>T1HGS6_RHOPR</name>
<dbReference type="HOGENOM" id="CLU_907078_0_0_1"/>
<dbReference type="InParanoid" id="T1HGS6"/>
<dbReference type="Proteomes" id="UP000015103">
    <property type="component" value="Unassembled WGS sequence"/>
</dbReference>
<evidence type="ECO:0000313" key="1">
    <source>
        <dbReference type="EnsemblMetazoa" id="RPRC003249-PA"/>
    </source>
</evidence>
<keyword evidence="2" id="KW-1185">Reference proteome</keyword>
<dbReference type="VEuPathDB" id="VectorBase:RPRC003249"/>
<dbReference type="EMBL" id="ACPB03015091">
    <property type="status" value="NOT_ANNOTATED_CDS"/>
    <property type="molecule type" value="Genomic_DNA"/>
</dbReference>
<dbReference type="RefSeq" id="XP_073984455.1">
    <property type="nucleotide sequence ID" value="XM_074128354.1"/>
</dbReference>
<dbReference type="EnsemblMetazoa" id="RPRC003249-RA">
    <property type="protein sequence ID" value="RPRC003249-PA"/>
    <property type="gene ID" value="RPRC003249"/>
</dbReference>
<organism evidence="1 2">
    <name type="scientific">Rhodnius prolixus</name>
    <name type="common">Triatomid bug</name>
    <dbReference type="NCBI Taxonomy" id="13249"/>
    <lineage>
        <taxon>Eukaryota</taxon>
        <taxon>Metazoa</taxon>
        <taxon>Ecdysozoa</taxon>
        <taxon>Arthropoda</taxon>
        <taxon>Hexapoda</taxon>
        <taxon>Insecta</taxon>
        <taxon>Pterygota</taxon>
        <taxon>Neoptera</taxon>
        <taxon>Paraneoptera</taxon>
        <taxon>Hemiptera</taxon>
        <taxon>Heteroptera</taxon>
        <taxon>Panheteroptera</taxon>
        <taxon>Cimicomorpha</taxon>
        <taxon>Reduviidae</taxon>
        <taxon>Triatominae</taxon>
        <taxon>Rhodnius</taxon>
    </lineage>
</organism>
<reference evidence="1" key="1">
    <citation type="submission" date="2015-05" db="UniProtKB">
        <authorList>
            <consortium name="EnsemblMetazoa"/>
        </authorList>
    </citation>
    <scope>IDENTIFICATION</scope>
</reference>
<accession>T1HGS6</accession>
<proteinExistence type="predicted"/>
<sequence>MSQITNKAFMPAGRGRGRLVSQEVLDIPLRKPGMLPERTKTNVTDKLARLDILFTGPLEDLVVYRVLDVFLFREGCSDSDMEKMMEYIFKNMMVDASNSNYVCKYLYVMFRHTEKGSTLRTLFYRYLEKYYKDSTAIKLNQGPVEYRNFVMLFAAATHHARNVNFAPFDELIDGLLSLALNLVPSSLQEDIQVFSLCVIRYSQYLTMRKPDGAPVTHLVEREANLEEAKKLARQMYLNNEITKKSLAWLSLVVECNCITNDLLEQYSPPLDKWSLNLLRTDTLRIRLPKNDFTRYSLSDVSTIIDFV</sequence>
<protein>
    <submittedName>
        <fullName evidence="1">Uncharacterized protein</fullName>
    </submittedName>
</protein>
<dbReference type="AlphaFoldDB" id="T1HGS6"/>